<reference evidence="3" key="1">
    <citation type="journal article" date="2019" name="Int. J. Syst. Evol. Microbiol.">
        <title>The Global Catalogue of Microorganisms (GCM) 10K type strain sequencing project: providing services to taxonomists for standard genome sequencing and annotation.</title>
        <authorList>
            <consortium name="The Broad Institute Genomics Platform"/>
            <consortium name="The Broad Institute Genome Sequencing Center for Infectious Disease"/>
            <person name="Wu L."/>
            <person name="Ma J."/>
        </authorList>
    </citation>
    <scope>NUCLEOTIDE SEQUENCE [LARGE SCALE GENOMIC DNA]</scope>
    <source>
        <strain evidence="3">JCM 11650</strain>
    </source>
</reference>
<evidence type="ECO:0000256" key="1">
    <source>
        <dbReference type="SAM" id="MobiDB-lite"/>
    </source>
</evidence>
<keyword evidence="3" id="KW-1185">Reference proteome</keyword>
<evidence type="ECO:0008006" key="4">
    <source>
        <dbReference type="Google" id="ProtNLM"/>
    </source>
</evidence>
<comment type="caution">
    <text evidence="2">The sequence shown here is derived from an EMBL/GenBank/DDBJ whole genome shotgun (WGS) entry which is preliminary data.</text>
</comment>
<dbReference type="EMBL" id="JBHUFL010000003">
    <property type="protein sequence ID" value="MFD1836329.1"/>
    <property type="molecule type" value="Genomic_DNA"/>
</dbReference>
<feature type="region of interest" description="Disordered" evidence="1">
    <location>
        <begin position="122"/>
        <end position="176"/>
    </location>
</feature>
<name>A0ABW4Q1B9_9MICO</name>
<evidence type="ECO:0000313" key="2">
    <source>
        <dbReference type="EMBL" id="MFD1836329.1"/>
    </source>
</evidence>
<gene>
    <name evidence="2" type="ORF">ACFSDA_14770</name>
</gene>
<proteinExistence type="predicted"/>
<sequence>MSTPTDRDPEELEGAQRRAFDSRWQAWTEQWERETGFSTGLEVRRAMLTDEPPRVVLGREGLPDTTDEVTVSLGRDDGPWIVQHDSAGQRLSLRETADLLAVNGPTLRGARLAVLDGLEQSEAAAGRTPADRAPAQAPAATVRERNAERLARQVPAGIRDEDPAASLRSSGPRLSQ</sequence>
<organism evidence="2 3">
    <name type="scientific">Brachybacterium rhamnosum</name>
    <dbReference type="NCBI Taxonomy" id="173361"/>
    <lineage>
        <taxon>Bacteria</taxon>
        <taxon>Bacillati</taxon>
        <taxon>Actinomycetota</taxon>
        <taxon>Actinomycetes</taxon>
        <taxon>Micrococcales</taxon>
        <taxon>Dermabacteraceae</taxon>
        <taxon>Brachybacterium</taxon>
    </lineage>
</organism>
<evidence type="ECO:0000313" key="3">
    <source>
        <dbReference type="Proteomes" id="UP001597280"/>
    </source>
</evidence>
<accession>A0ABW4Q1B9</accession>
<dbReference type="Proteomes" id="UP001597280">
    <property type="component" value="Unassembled WGS sequence"/>
</dbReference>
<dbReference type="RefSeq" id="WP_343905753.1">
    <property type="nucleotide sequence ID" value="NZ_BAAAIS010000003.1"/>
</dbReference>
<protein>
    <recommendedName>
        <fullName evidence="4">DUF222 domain-containing protein</fullName>
    </recommendedName>
</protein>
<feature type="compositionally biased region" description="Basic and acidic residues" evidence="1">
    <location>
        <begin position="142"/>
        <end position="151"/>
    </location>
</feature>
<feature type="compositionally biased region" description="Polar residues" evidence="1">
    <location>
        <begin position="167"/>
        <end position="176"/>
    </location>
</feature>
<feature type="compositionally biased region" description="Low complexity" evidence="1">
    <location>
        <begin position="131"/>
        <end position="140"/>
    </location>
</feature>